<accession>A0ABD6PUK9</accession>
<gene>
    <name evidence="1" type="ORF">BGV66_31070</name>
</gene>
<dbReference type="AlphaFoldDB" id="A0ABD6PUK9"/>
<sequence>MSFQSVLGNRAIFETHSKFWTTARDRKRFPSSALRVADDMLFRPCQLTEFMNSILGDTTNFLERAAAFVLWDPTADYIASEALSIQSRGYAKIAAFKNPINRDLGLSTLLCSQLIQLAVALDLQPA</sequence>
<evidence type="ECO:0000313" key="1">
    <source>
        <dbReference type="EMBL" id="OJA37938.1"/>
    </source>
</evidence>
<name>A0ABD6PUK9_9BURK</name>
<dbReference type="EMBL" id="MEAU01000074">
    <property type="protein sequence ID" value="OJA37938.1"/>
    <property type="molecule type" value="Genomic_DNA"/>
</dbReference>
<dbReference type="Proteomes" id="UP000183667">
    <property type="component" value="Unassembled WGS sequence"/>
</dbReference>
<reference evidence="2" key="1">
    <citation type="submission" date="2016-08" db="EMBL/GenBank/DDBJ databases">
        <title>Population biology and virulence potential of Burkholderia ubonensis.</title>
        <authorList>
            <person name="Price E.P."/>
            <person name="Currie B.J."/>
            <person name="Wagner D.M."/>
        </authorList>
    </citation>
    <scope>NUCLEOTIDE SEQUENCE [LARGE SCALE GENOMIC DNA]</scope>
    <source>
        <strain evidence="2">MSMB0103</strain>
    </source>
</reference>
<comment type="caution">
    <text evidence="1">The sequence shown here is derived from an EMBL/GenBank/DDBJ whole genome shotgun (WGS) entry which is preliminary data.</text>
</comment>
<evidence type="ECO:0000313" key="2">
    <source>
        <dbReference type="Proteomes" id="UP000183667"/>
    </source>
</evidence>
<organism evidence="1 2">
    <name type="scientific">Burkholderia ubonensis</name>
    <dbReference type="NCBI Taxonomy" id="101571"/>
    <lineage>
        <taxon>Bacteria</taxon>
        <taxon>Pseudomonadati</taxon>
        <taxon>Pseudomonadota</taxon>
        <taxon>Betaproteobacteria</taxon>
        <taxon>Burkholderiales</taxon>
        <taxon>Burkholderiaceae</taxon>
        <taxon>Burkholderia</taxon>
        <taxon>Burkholderia cepacia complex</taxon>
    </lineage>
</organism>
<protein>
    <submittedName>
        <fullName evidence="1">Uncharacterized protein</fullName>
    </submittedName>
</protein>
<proteinExistence type="predicted"/>